<evidence type="ECO:0000256" key="4">
    <source>
        <dbReference type="ARBA" id="ARBA00024446"/>
    </source>
</evidence>
<comment type="caution">
    <text evidence="7">The sequence shown here is derived from an EMBL/GenBank/DDBJ whole genome shotgun (WGS) entry which is preliminary data.</text>
</comment>
<evidence type="ECO:0000256" key="5">
    <source>
        <dbReference type="HAMAP-Rule" id="MF_00601"/>
    </source>
</evidence>
<evidence type="ECO:0000256" key="6">
    <source>
        <dbReference type="SAM" id="MobiDB-lite"/>
    </source>
</evidence>
<dbReference type="InterPro" id="IPR042255">
    <property type="entry name" value="EutC_N"/>
</dbReference>
<keyword evidence="8" id="KW-1185">Reference proteome</keyword>
<evidence type="ECO:0000256" key="2">
    <source>
        <dbReference type="ARBA" id="ARBA00023239"/>
    </source>
</evidence>
<evidence type="ECO:0000313" key="8">
    <source>
        <dbReference type="Proteomes" id="UP001162881"/>
    </source>
</evidence>
<comment type="subcellular location">
    <subcellularLocation>
        <location evidence="5">Bacterial microcompartment</location>
    </subcellularLocation>
</comment>
<comment type="function">
    <text evidence="5">Catalyzes the deamination of various vicinal amino-alcohols to oxo compounds. Allows this organism to utilize ethanolamine as the sole source of nitrogen and carbon in the presence of external vitamin B12.</text>
</comment>
<protein>
    <recommendedName>
        <fullName evidence="5">Ethanolamine ammonia-lyase small subunit</fullName>
        <shortName evidence="5">EAL small subunit</shortName>
        <ecNumber evidence="5">4.3.1.7</ecNumber>
    </recommendedName>
</protein>
<reference evidence="7" key="1">
    <citation type="submission" date="2022-03" db="EMBL/GenBank/DDBJ databases">
        <title>Identification of a novel bacterium isolated from mangrove sediments.</title>
        <authorList>
            <person name="Pan X."/>
        </authorList>
    </citation>
    <scope>NUCLEOTIDE SEQUENCE</scope>
    <source>
        <strain evidence="7">B1949</strain>
    </source>
</reference>
<dbReference type="RefSeq" id="WP_244018548.1">
    <property type="nucleotide sequence ID" value="NZ_JALHLF010000019.1"/>
</dbReference>
<accession>A0ABT0BBU0</accession>
<dbReference type="Gene3D" id="1.10.30.40">
    <property type="entry name" value="Ethanolamine ammonia-lyase light chain (EutC), N-terminal domain"/>
    <property type="match status" value="1"/>
</dbReference>
<comment type="subunit">
    <text evidence="5">The basic unit is a heterodimer which dimerizes to form tetramers. The heterotetramers trimerize; 6 large subunits form a core ring with 6 small subunits projecting outwards.</text>
</comment>
<dbReference type="Proteomes" id="UP001162881">
    <property type="component" value="Unassembled WGS sequence"/>
</dbReference>
<feature type="region of interest" description="Disordered" evidence="6">
    <location>
        <begin position="241"/>
        <end position="262"/>
    </location>
</feature>
<sequence>MTERGELAGDPFGRLRALTEARIGLGHAGPGLPTAASLKLQLDHARACDAVHTALDVPALQIALGRKVHVVHSAAADRATYLQRPDLGRRLAPEVSLPRLGGDLAIVIADGLSATAIMAHAAAVVAALPAFLPGWTILDPVIALQGRVALGDAIGEQLGARSVLVLIGERPGLSAADSLGAYLTWAPRIGRRDHERNCVSNIRVKGGLAPERAAANIAWLLGEARRIEATGVVLKDRFGDGAPTLSGPADTPRALDAPHGGA</sequence>
<dbReference type="PANTHER" id="PTHR39330:SF1">
    <property type="entry name" value="ETHANOLAMINE AMMONIA-LYASE SMALL SUBUNIT"/>
    <property type="match status" value="1"/>
</dbReference>
<keyword evidence="3 5" id="KW-0170">Cobalt</keyword>
<name>A0ABT0BBU0_9SPHN</name>
<evidence type="ECO:0000256" key="1">
    <source>
        <dbReference type="ARBA" id="ARBA00022628"/>
    </source>
</evidence>
<feature type="binding site" evidence="5">
    <location>
        <position position="169"/>
    </location>
    <ligand>
        <name>adenosylcob(III)alamin</name>
        <dbReference type="ChEBI" id="CHEBI:18408"/>
    </ligand>
</feature>
<feature type="binding site" evidence="5">
    <location>
        <position position="198"/>
    </location>
    <ligand>
        <name>adenosylcob(III)alamin</name>
        <dbReference type="ChEBI" id="CHEBI:18408"/>
    </ligand>
</feature>
<dbReference type="Gene3D" id="3.40.50.11240">
    <property type="entry name" value="Ethanolamine ammonia-lyase light chain (EutC)"/>
    <property type="match status" value="1"/>
</dbReference>
<dbReference type="PANTHER" id="PTHR39330">
    <property type="entry name" value="ETHANOLAMINE AMMONIA-LYASE LIGHT CHAIN"/>
    <property type="match status" value="1"/>
</dbReference>
<comment type="catalytic activity">
    <reaction evidence="5">
        <text>ethanolamine = acetaldehyde + NH4(+)</text>
        <dbReference type="Rhea" id="RHEA:15313"/>
        <dbReference type="ChEBI" id="CHEBI:15343"/>
        <dbReference type="ChEBI" id="CHEBI:28938"/>
        <dbReference type="ChEBI" id="CHEBI:57603"/>
        <dbReference type="EC" id="4.3.1.7"/>
    </reaction>
</comment>
<dbReference type="Pfam" id="PF05985">
    <property type="entry name" value="EutC"/>
    <property type="match status" value="1"/>
</dbReference>
<dbReference type="EMBL" id="JALHLF010000019">
    <property type="protein sequence ID" value="MCJ2182526.1"/>
    <property type="molecule type" value="Genomic_DNA"/>
</dbReference>
<dbReference type="GO" id="GO:0008851">
    <property type="term" value="F:ethanolamine ammonia-lyase activity"/>
    <property type="evidence" value="ECO:0007669"/>
    <property type="project" value="UniProtKB-EC"/>
</dbReference>
<organism evidence="7 8">
    <name type="scientific">Novosphingobium organovorum</name>
    <dbReference type="NCBI Taxonomy" id="2930092"/>
    <lineage>
        <taxon>Bacteria</taxon>
        <taxon>Pseudomonadati</taxon>
        <taxon>Pseudomonadota</taxon>
        <taxon>Alphaproteobacteria</taxon>
        <taxon>Sphingomonadales</taxon>
        <taxon>Sphingomonadaceae</taxon>
        <taxon>Novosphingobium</taxon>
    </lineage>
</organism>
<comment type="cofactor">
    <cofactor evidence="5">
        <name>adenosylcob(III)alamin</name>
        <dbReference type="ChEBI" id="CHEBI:18408"/>
    </cofactor>
    <text evidence="5">Binds between the large and small subunits.</text>
</comment>
<gene>
    <name evidence="5 7" type="primary">eutC</name>
    <name evidence="7" type="ORF">MTR62_07450</name>
</gene>
<keyword evidence="4 5" id="KW-1283">Bacterial microcompartment</keyword>
<dbReference type="NCBIfam" id="NF003971">
    <property type="entry name" value="PRK05465.1"/>
    <property type="match status" value="1"/>
</dbReference>
<proteinExistence type="inferred from homology"/>
<dbReference type="PIRSF" id="PIRSF018982">
    <property type="entry name" value="EutC"/>
    <property type="match status" value="1"/>
</dbReference>
<evidence type="ECO:0000256" key="3">
    <source>
        <dbReference type="ARBA" id="ARBA00023285"/>
    </source>
</evidence>
<dbReference type="InterPro" id="IPR042251">
    <property type="entry name" value="EutC_C"/>
</dbReference>
<keyword evidence="2 5" id="KW-0456">Lyase</keyword>
<keyword evidence="1 5" id="KW-0846">Cobalamin</keyword>
<comment type="pathway">
    <text evidence="5">Amine and polyamine degradation; ethanolamine degradation.</text>
</comment>
<evidence type="ECO:0000313" key="7">
    <source>
        <dbReference type="EMBL" id="MCJ2182526.1"/>
    </source>
</evidence>
<dbReference type="HAMAP" id="MF_00601">
    <property type="entry name" value="EutC"/>
    <property type="match status" value="1"/>
</dbReference>
<comment type="similarity">
    <text evidence="5">Belongs to the EutC family.</text>
</comment>
<feature type="binding site" evidence="5">
    <location>
        <position position="148"/>
    </location>
    <ligand>
        <name>adenosylcob(III)alamin</name>
        <dbReference type="ChEBI" id="CHEBI:18408"/>
    </ligand>
</feature>
<dbReference type="InterPro" id="IPR009246">
    <property type="entry name" value="EutC"/>
</dbReference>
<dbReference type="EC" id="4.3.1.7" evidence="5"/>